<evidence type="ECO:0000256" key="5">
    <source>
        <dbReference type="SAM" id="MobiDB-lite"/>
    </source>
</evidence>
<dbReference type="InterPro" id="IPR018247">
    <property type="entry name" value="EF_Hand_1_Ca_BS"/>
</dbReference>
<dbReference type="Pfam" id="PF00400">
    <property type="entry name" value="WD40"/>
    <property type="match status" value="6"/>
</dbReference>
<feature type="repeat" description="WD" evidence="4">
    <location>
        <begin position="103"/>
        <end position="134"/>
    </location>
</feature>
<dbReference type="PROSITE" id="PS50222">
    <property type="entry name" value="EF_HAND_2"/>
    <property type="match status" value="2"/>
</dbReference>
<dbReference type="SUPFAM" id="SSF50978">
    <property type="entry name" value="WD40 repeat-like"/>
    <property type="match status" value="2"/>
</dbReference>
<dbReference type="InterPro" id="IPR015943">
    <property type="entry name" value="WD40/YVTN_repeat-like_dom_sf"/>
</dbReference>
<dbReference type="Proteomes" id="UP001465755">
    <property type="component" value="Unassembled WGS sequence"/>
</dbReference>
<keyword evidence="1 4" id="KW-0853">WD repeat</keyword>
<feature type="compositionally biased region" description="Polar residues" evidence="5">
    <location>
        <begin position="719"/>
        <end position="733"/>
    </location>
</feature>
<dbReference type="PROSITE" id="PS00678">
    <property type="entry name" value="WD_REPEATS_1"/>
    <property type="match status" value="2"/>
</dbReference>
<dbReference type="InterPro" id="IPR001680">
    <property type="entry name" value="WD40_rpt"/>
</dbReference>
<keyword evidence="8" id="KW-1185">Reference proteome</keyword>
<dbReference type="PROSITE" id="PS50294">
    <property type="entry name" value="WD_REPEATS_REGION"/>
    <property type="match status" value="1"/>
</dbReference>
<keyword evidence="2" id="KW-0677">Repeat</keyword>
<feature type="region of interest" description="Disordered" evidence="5">
    <location>
        <begin position="719"/>
        <end position="753"/>
    </location>
</feature>
<feature type="repeat" description="WD" evidence="4">
    <location>
        <begin position="302"/>
        <end position="334"/>
    </location>
</feature>
<dbReference type="Gene3D" id="1.10.238.10">
    <property type="entry name" value="EF-hand"/>
    <property type="match status" value="1"/>
</dbReference>
<dbReference type="PANTHER" id="PTHR44324:SF4">
    <property type="entry name" value="WD40 REPEAT DOMAIN 95"/>
    <property type="match status" value="1"/>
</dbReference>
<dbReference type="PROSITE" id="PS00018">
    <property type="entry name" value="EF_HAND_1"/>
    <property type="match status" value="2"/>
</dbReference>
<accession>A0AAW1PFZ4</accession>
<feature type="repeat" description="WD" evidence="4">
    <location>
        <begin position="568"/>
        <end position="608"/>
    </location>
</feature>
<name>A0AAW1PFZ4_9CHLO</name>
<dbReference type="InterPro" id="IPR011992">
    <property type="entry name" value="EF-hand-dom_pair"/>
</dbReference>
<protein>
    <recommendedName>
        <fullName evidence="6">EF-hand domain-containing protein</fullName>
    </recommendedName>
</protein>
<sequence>MQSQINLDSLQLLKRAFDEADANQSGDLDMEEFCEKLGPVLGGDWTQRQLSQLFMKIDADCGGSVSWEEFTNYFFLTRKAALKSGGQVWRFVAQEFKSKHDAVSHHRDTVDKIIPCPELKSYFSCSRDGSVRMWRAADLGQQRVFRLGSAWVNDCVYMPEVGKLACATADHAICFVDPESDKAPATRGGSASPAVARVVIANADAVPLCLSAGVVGSSDEQRVLYGDSHGAVAVARYPQAEGQSYGTLNTPPPMKPVETIHTDHKDWVTQVLSVQSLGIVSCSLDCTIRIADAARGRVHCTVSLHEQGVSAFAYSRLYSLVASGGLDRNVLLWQPSAPRSKAGILSGHSAAITHISMDHQNSQVMSLSSDSVIKVWDLRTQGCLQTISPLDWGQPEDANPTAICFDSGKKRLVSIKHRPAVWSQKCISDLSSSHETPLVGALVNASFDMVASGDESGTICMWDLTTGKQESHMNEAHGSAKLVSMTYDSAQRRMITGGSDGRVRMWNATSGALLREFKHSQRPLEVCAVLYLHDKVLDSHQVVAGGWDKKVCVWDDTNDAEVTRCKAMPGHREDILCLAYSSPGLLASGDWGGSILLWSMQASEKRMALQQSSAQGRPAAEALAFLPSTNHRASNILLCCGGDGLLRVYFVGFSPDARACFRQVGWWQAHAGRIATVQVLQDRDMVLMASHDCQLSLWTLQGGLVGRFGTHTWRLDDISTFQDPKGTSTQQIQEEADPDPPTAPTENGNAKSDVAAVRVNGTGDRDTEEDATNAAISAIQLSNGPQARHADAWEGQEILNSSGRLAMAHTVAMQTSKKGLGGSKGELIHSTLKLPPLTPIPSEEDLRVPASRVKGMAPAQVRKTKTTQDVQSDINARAALIE</sequence>
<feature type="repeat" description="WD" evidence="4">
    <location>
        <begin position="482"/>
        <end position="516"/>
    </location>
</feature>
<dbReference type="InterPro" id="IPR051242">
    <property type="entry name" value="WD-EF-hand_domain"/>
</dbReference>
<proteinExistence type="predicted"/>
<reference evidence="7 8" key="1">
    <citation type="journal article" date="2024" name="Nat. Commun.">
        <title>Phylogenomics reveals the evolutionary origins of lichenization in chlorophyte algae.</title>
        <authorList>
            <person name="Puginier C."/>
            <person name="Libourel C."/>
            <person name="Otte J."/>
            <person name="Skaloud P."/>
            <person name="Haon M."/>
            <person name="Grisel S."/>
            <person name="Petersen M."/>
            <person name="Berrin J.G."/>
            <person name="Delaux P.M."/>
            <person name="Dal Grande F."/>
            <person name="Keller J."/>
        </authorList>
    </citation>
    <scope>NUCLEOTIDE SEQUENCE [LARGE SCALE GENOMIC DNA]</scope>
    <source>
        <strain evidence="7 8">SAG 2036</strain>
    </source>
</reference>
<evidence type="ECO:0000256" key="4">
    <source>
        <dbReference type="PROSITE-ProRule" id="PRU00221"/>
    </source>
</evidence>
<dbReference type="Pfam" id="PF13499">
    <property type="entry name" value="EF-hand_7"/>
    <property type="match status" value="1"/>
</dbReference>
<dbReference type="EMBL" id="JALJOQ010000030">
    <property type="protein sequence ID" value="KAK9807406.1"/>
    <property type="molecule type" value="Genomic_DNA"/>
</dbReference>
<dbReference type="InterPro" id="IPR019775">
    <property type="entry name" value="WD40_repeat_CS"/>
</dbReference>
<evidence type="ECO:0000259" key="6">
    <source>
        <dbReference type="PROSITE" id="PS50222"/>
    </source>
</evidence>
<dbReference type="InterPro" id="IPR002048">
    <property type="entry name" value="EF_hand_dom"/>
</dbReference>
<comment type="caution">
    <text evidence="7">The sequence shown here is derived from an EMBL/GenBank/DDBJ whole genome shotgun (WGS) entry which is preliminary data.</text>
</comment>
<dbReference type="Gene3D" id="2.130.10.10">
    <property type="entry name" value="YVTN repeat-like/Quinoprotein amine dehydrogenase"/>
    <property type="match status" value="3"/>
</dbReference>
<dbReference type="SMART" id="SM00320">
    <property type="entry name" value="WD40"/>
    <property type="match status" value="10"/>
</dbReference>
<evidence type="ECO:0000313" key="8">
    <source>
        <dbReference type="Proteomes" id="UP001465755"/>
    </source>
</evidence>
<dbReference type="GO" id="GO:0005509">
    <property type="term" value="F:calcium ion binding"/>
    <property type="evidence" value="ECO:0007669"/>
    <property type="project" value="InterPro"/>
</dbReference>
<gene>
    <name evidence="7" type="ORF">WJX73_001378</name>
</gene>
<evidence type="ECO:0000256" key="3">
    <source>
        <dbReference type="ARBA" id="ARBA00022837"/>
    </source>
</evidence>
<evidence type="ECO:0000256" key="2">
    <source>
        <dbReference type="ARBA" id="ARBA00022737"/>
    </source>
</evidence>
<evidence type="ECO:0000256" key="1">
    <source>
        <dbReference type="ARBA" id="ARBA00022574"/>
    </source>
</evidence>
<dbReference type="PANTHER" id="PTHR44324">
    <property type="entry name" value="WD40 REPEAT DOMAIN 95"/>
    <property type="match status" value="1"/>
</dbReference>
<keyword evidence="3" id="KW-0106">Calcium</keyword>
<dbReference type="SUPFAM" id="SSF47473">
    <property type="entry name" value="EF-hand"/>
    <property type="match status" value="1"/>
</dbReference>
<organism evidence="7 8">
    <name type="scientific">Symbiochloris irregularis</name>
    <dbReference type="NCBI Taxonomy" id="706552"/>
    <lineage>
        <taxon>Eukaryota</taxon>
        <taxon>Viridiplantae</taxon>
        <taxon>Chlorophyta</taxon>
        <taxon>core chlorophytes</taxon>
        <taxon>Trebouxiophyceae</taxon>
        <taxon>Trebouxiales</taxon>
        <taxon>Trebouxiaceae</taxon>
        <taxon>Symbiochloris</taxon>
    </lineage>
</organism>
<dbReference type="InterPro" id="IPR036322">
    <property type="entry name" value="WD40_repeat_dom_sf"/>
</dbReference>
<feature type="repeat" description="WD" evidence="4">
    <location>
        <begin position="431"/>
        <end position="472"/>
    </location>
</feature>
<feature type="domain" description="EF-hand" evidence="6">
    <location>
        <begin position="45"/>
        <end position="80"/>
    </location>
</feature>
<evidence type="ECO:0000313" key="7">
    <source>
        <dbReference type="EMBL" id="KAK9807406.1"/>
    </source>
</evidence>
<dbReference type="CDD" id="cd00051">
    <property type="entry name" value="EFh"/>
    <property type="match status" value="1"/>
</dbReference>
<feature type="repeat" description="WD" evidence="4">
    <location>
        <begin position="345"/>
        <end position="386"/>
    </location>
</feature>
<dbReference type="SMART" id="SM00054">
    <property type="entry name" value="EFh"/>
    <property type="match status" value="2"/>
</dbReference>
<dbReference type="PROSITE" id="PS50082">
    <property type="entry name" value="WD_REPEATS_2"/>
    <property type="match status" value="6"/>
</dbReference>
<dbReference type="AlphaFoldDB" id="A0AAW1PFZ4"/>
<feature type="domain" description="EF-hand" evidence="6">
    <location>
        <begin position="8"/>
        <end position="43"/>
    </location>
</feature>